<name>A0A068V0I1_COFCA</name>
<evidence type="ECO:0000259" key="2">
    <source>
        <dbReference type="Pfam" id="PF25874"/>
    </source>
</evidence>
<accession>A0A068V0I1</accession>
<protein>
    <recommendedName>
        <fullName evidence="2">PTC1-like winged helix-turn-helix domain-containing protein</fullName>
    </recommendedName>
</protein>
<dbReference type="PhylomeDB" id="A0A068V0I1"/>
<evidence type="ECO:0000256" key="1">
    <source>
        <dbReference type="SAM" id="Coils"/>
    </source>
</evidence>
<dbReference type="InParanoid" id="A0A068V0I1"/>
<dbReference type="Pfam" id="PF25874">
    <property type="entry name" value="WHD_plant_repro"/>
    <property type="match status" value="1"/>
</dbReference>
<keyword evidence="4" id="KW-1185">Reference proteome</keyword>
<dbReference type="GO" id="GO:0051177">
    <property type="term" value="P:meiotic sister chromatid cohesion"/>
    <property type="evidence" value="ECO:0007669"/>
    <property type="project" value="InterPro"/>
</dbReference>
<gene>
    <name evidence="3" type="ORF">GSCOC_T00039194001</name>
</gene>
<sequence length="348" mass="39237">MVPTTRGRATKLNVAVGGFYKILHANLPPRTPPWLRSVSIAMVSEKSKLKVTISFPSKESIESCLDQERPSSNPKLDMCFIMGLKLAQRVLFREVKIPHFGNLEEVKDFWLVKAPLIPKLELEEVSVKSPCSSSTTTMKFGGGRLEEKVEEVEKQVIKVENVVKAEIVSEEATTEDLHKAKKYKWWSNESFEAGKRVILNILKEKEAVAENPIYRAALRKEAQKEIGNTGLLDHLLKDIPGKIAPDGTSRFQRCYNADGVIMYWLESADLVDVRKKAGVADPFWIPPPGWKQGACSAGCPCAKEVELLREELSKVKRDLEETQKQLNEVCAGDMRRYCDCNNWVGGFW</sequence>
<dbReference type="EMBL" id="HG739162">
    <property type="protein sequence ID" value="CDP14024.1"/>
    <property type="molecule type" value="Genomic_DNA"/>
</dbReference>
<dbReference type="OMA" id="EGKMEYW"/>
<dbReference type="AlphaFoldDB" id="A0A068V0I1"/>
<dbReference type="Gramene" id="CDP14024">
    <property type="protein sequence ID" value="CDP14024"/>
    <property type="gene ID" value="GSCOC_T00039194001"/>
</dbReference>
<feature type="domain" description="PTC1-like winged helix-turn-helix" evidence="2">
    <location>
        <begin position="186"/>
        <end position="267"/>
    </location>
</feature>
<feature type="coiled-coil region" evidence="1">
    <location>
        <begin position="302"/>
        <end position="329"/>
    </location>
</feature>
<dbReference type="PANTHER" id="PTHR46740:SF2">
    <property type="entry name" value="PROTEIN DYAD"/>
    <property type="match status" value="1"/>
</dbReference>
<organism evidence="3 4">
    <name type="scientific">Coffea canephora</name>
    <name type="common">Robusta coffee</name>
    <dbReference type="NCBI Taxonomy" id="49390"/>
    <lineage>
        <taxon>Eukaryota</taxon>
        <taxon>Viridiplantae</taxon>
        <taxon>Streptophyta</taxon>
        <taxon>Embryophyta</taxon>
        <taxon>Tracheophyta</taxon>
        <taxon>Spermatophyta</taxon>
        <taxon>Magnoliopsida</taxon>
        <taxon>eudicotyledons</taxon>
        <taxon>Gunneridae</taxon>
        <taxon>Pentapetalae</taxon>
        <taxon>asterids</taxon>
        <taxon>lamiids</taxon>
        <taxon>Gentianales</taxon>
        <taxon>Rubiaceae</taxon>
        <taxon>Ixoroideae</taxon>
        <taxon>Gardenieae complex</taxon>
        <taxon>Bertiereae - Coffeeae clade</taxon>
        <taxon>Coffeeae</taxon>
        <taxon>Coffea</taxon>
    </lineage>
</organism>
<evidence type="ECO:0000313" key="4">
    <source>
        <dbReference type="Proteomes" id="UP000295252"/>
    </source>
</evidence>
<evidence type="ECO:0000313" key="3">
    <source>
        <dbReference type="EMBL" id="CDP14024.1"/>
    </source>
</evidence>
<proteinExistence type="predicted"/>
<dbReference type="OrthoDB" id="515863at2759"/>
<dbReference type="GO" id="GO:0007131">
    <property type="term" value="P:reciprocal meiotic recombination"/>
    <property type="evidence" value="ECO:0007669"/>
    <property type="project" value="InterPro"/>
</dbReference>
<reference evidence="4" key="1">
    <citation type="journal article" date="2014" name="Science">
        <title>The coffee genome provides insight into the convergent evolution of caffeine biosynthesis.</title>
        <authorList>
            <person name="Denoeud F."/>
            <person name="Carretero-Paulet L."/>
            <person name="Dereeper A."/>
            <person name="Droc G."/>
            <person name="Guyot R."/>
            <person name="Pietrella M."/>
            <person name="Zheng C."/>
            <person name="Alberti A."/>
            <person name="Anthony F."/>
            <person name="Aprea G."/>
            <person name="Aury J.M."/>
            <person name="Bento P."/>
            <person name="Bernard M."/>
            <person name="Bocs S."/>
            <person name="Campa C."/>
            <person name="Cenci A."/>
            <person name="Combes M.C."/>
            <person name="Crouzillat D."/>
            <person name="Da Silva C."/>
            <person name="Daddiego L."/>
            <person name="De Bellis F."/>
            <person name="Dussert S."/>
            <person name="Garsmeur O."/>
            <person name="Gayraud T."/>
            <person name="Guignon V."/>
            <person name="Jahn K."/>
            <person name="Jamilloux V."/>
            <person name="Joet T."/>
            <person name="Labadie K."/>
            <person name="Lan T."/>
            <person name="Leclercq J."/>
            <person name="Lepelley M."/>
            <person name="Leroy T."/>
            <person name="Li L.T."/>
            <person name="Librado P."/>
            <person name="Lopez L."/>
            <person name="Munoz A."/>
            <person name="Noel B."/>
            <person name="Pallavicini A."/>
            <person name="Perrotta G."/>
            <person name="Poncet V."/>
            <person name="Pot D."/>
            <person name="Priyono X."/>
            <person name="Rigoreau M."/>
            <person name="Rouard M."/>
            <person name="Rozas J."/>
            <person name="Tranchant-Dubreuil C."/>
            <person name="VanBuren R."/>
            <person name="Zhang Q."/>
            <person name="Andrade A.C."/>
            <person name="Argout X."/>
            <person name="Bertrand B."/>
            <person name="de Kochko A."/>
            <person name="Graziosi G."/>
            <person name="Henry R.J."/>
            <person name="Jayarama X."/>
            <person name="Ming R."/>
            <person name="Nagai C."/>
            <person name="Rounsley S."/>
            <person name="Sankoff D."/>
            <person name="Giuliano G."/>
            <person name="Albert V.A."/>
            <person name="Wincker P."/>
            <person name="Lashermes P."/>
        </authorList>
    </citation>
    <scope>NUCLEOTIDE SEQUENCE [LARGE SCALE GENOMIC DNA]</scope>
    <source>
        <strain evidence="4">cv. DH200-94</strain>
    </source>
</reference>
<dbReference type="STRING" id="49390.A0A068V0I1"/>
<dbReference type="InterPro" id="IPR059080">
    <property type="entry name" value="WHD_PTC1"/>
</dbReference>
<dbReference type="PANTHER" id="PTHR46740">
    <property type="entry name" value="PROTEIN DYAD"/>
    <property type="match status" value="1"/>
</dbReference>
<dbReference type="Proteomes" id="UP000295252">
    <property type="component" value="Chromosome IV"/>
</dbReference>
<keyword evidence="1" id="KW-0175">Coiled coil</keyword>
<dbReference type="InterPro" id="IPR044221">
    <property type="entry name" value="DYAD/AMEIOTIC1"/>
</dbReference>